<comment type="caution">
    <text evidence="1">The sequence shown here is derived from an EMBL/GenBank/DDBJ whole genome shotgun (WGS) entry which is preliminary data.</text>
</comment>
<organism evidence="1 2">
    <name type="scientific">Trichinella papuae</name>
    <dbReference type="NCBI Taxonomy" id="268474"/>
    <lineage>
        <taxon>Eukaryota</taxon>
        <taxon>Metazoa</taxon>
        <taxon>Ecdysozoa</taxon>
        <taxon>Nematoda</taxon>
        <taxon>Enoplea</taxon>
        <taxon>Dorylaimia</taxon>
        <taxon>Trichinellida</taxon>
        <taxon>Trichinellidae</taxon>
        <taxon>Trichinella</taxon>
    </lineage>
</organism>
<dbReference type="AlphaFoldDB" id="A0A0V1MTW6"/>
<evidence type="ECO:0000313" key="2">
    <source>
        <dbReference type="Proteomes" id="UP000054843"/>
    </source>
</evidence>
<name>A0A0V1MTW6_9BILA</name>
<keyword evidence="2" id="KW-1185">Reference proteome</keyword>
<evidence type="ECO:0000313" key="1">
    <source>
        <dbReference type="EMBL" id="KRZ74981.1"/>
    </source>
</evidence>
<dbReference type="Proteomes" id="UP000054843">
    <property type="component" value="Unassembled WGS sequence"/>
</dbReference>
<sequence>MIFPVALVTLHSHDGCSTFPIRSLTSFGLPNPKMPFTLGTVIFCLKTPTMPVVVSLQQLMT</sequence>
<proteinExistence type="predicted"/>
<reference evidence="1 2" key="1">
    <citation type="submission" date="2015-01" db="EMBL/GenBank/DDBJ databases">
        <title>Evolution of Trichinella species and genotypes.</title>
        <authorList>
            <person name="Korhonen P.K."/>
            <person name="Edoardo P."/>
            <person name="Giuseppe L.R."/>
            <person name="Gasser R.B."/>
        </authorList>
    </citation>
    <scope>NUCLEOTIDE SEQUENCE [LARGE SCALE GENOMIC DNA]</scope>
    <source>
        <strain evidence="1">ISS1980</strain>
    </source>
</reference>
<gene>
    <name evidence="1" type="ORF">T10_13648</name>
</gene>
<dbReference type="EMBL" id="JYDO01000043">
    <property type="protein sequence ID" value="KRZ74981.1"/>
    <property type="molecule type" value="Genomic_DNA"/>
</dbReference>
<accession>A0A0V1MTW6</accession>
<protein>
    <submittedName>
        <fullName evidence="1">Uncharacterized protein</fullName>
    </submittedName>
</protein>